<protein>
    <submittedName>
        <fullName evidence="2">TlpA family protein disulfide reductase</fullName>
    </submittedName>
</protein>
<evidence type="ECO:0000313" key="2">
    <source>
        <dbReference type="EMBL" id="RIV36473.1"/>
    </source>
</evidence>
<dbReference type="EMBL" id="QXFH01000063">
    <property type="protein sequence ID" value="RIV36473.1"/>
    <property type="molecule type" value="Genomic_DNA"/>
</dbReference>
<organism evidence="2 3">
    <name type="scientific">Flagellimonas lutimaris</name>
    <dbReference type="NCBI Taxonomy" id="475082"/>
    <lineage>
        <taxon>Bacteria</taxon>
        <taxon>Pseudomonadati</taxon>
        <taxon>Bacteroidota</taxon>
        <taxon>Flavobacteriia</taxon>
        <taxon>Flavobacteriales</taxon>
        <taxon>Flavobacteriaceae</taxon>
        <taxon>Flagellimonas</taxon>
    </lineage>
</organism>
<gene>
    <name evidence="2" type="ORF">D2V08_01935</name>
</gene>
<comment type="caution">
    <text evidence="2">The sequence shown here is derived from an EMBL/GenBank/DDBJ whole genome shotgun (WGS) entry which is preliminary data.</text>
</comment>
<name>A0A3A1NAJ8_9FLAO</name>
<dbReference type="InterPro" id="IPR036249">
    <property type="entry name" value="Thioredoxin-like_sf"/>
</dbReference>
<dbReference type="AlphaFoldDB" id="A0A3A1NAJ8"/>
<dbReference type="SUPFAM" id="SSF52833">
    <property type="entry name" value="Thioredoxin-like"/>
    <property type="match status" value="1"/>
</dbReference>
<reference evidence="2 3" key="1">
    <citation type="submission" date="2018-08" db="EMBL/GenBank/DDBJ databases">
        <title>Proposal of Muricauda 72 sp.nov. and Muricauda NH166 sp.nov., isolated from seawater.</title>
        <authorList>
            <person name="Cheng H."/>
            <person name="Wu Y.-H."/>
            <person name="Guo L.-L."/>
            <person name="Xu X.-W."/>
        </authorList>
    </citation>
    <scope>NUCLEOTIDE SEQUENCE [LARGE SCALE GENOMIC DNA]</scope>
    <source>
        <strain evidence="2 3">KCTC 22173</strain>
    </source>
</reference>
<sequence length="184" mass="21651">MNRLLIFGLVVAIFLSCAEKKRENKEVAQTADKEVIAQEDNSTAEVKFPIYDFEGLEPLLNKEDDKTYIINFWATWCKPCIQEMPYFERVYAEQKDNDVEVIFVSLDMPNMWKTQLEPYVEKKDIQAKVVILDDPKQNDWIPKVSEAWGGAIPATLIYNKDKRTFYERGFTYEELNEELNKFIE</sequence>
<dbReference type="Pfam" id="PF00578">
    <property type="entry name" value="AhpC-TSA"/>
    <property type="match status" value="1"/>
</dbReference>
<proteinExistence type="predicted"/>
<evidence type="ECO:0000259" key="1">
    <source>
        <dbReference type="PROSITE" id="PS51352"/>
    </source>
</evidence>
<feature type="domain" description="Thioredoxin" evidence="1">
    <location>
        <begin position="24"/>
        <end position="184"/>
    </location>
</feature>
<dbReference type="PROSITE" id="PS51257">
    <property type="entry name" value="PROKAR_LIPOPROTEIN"/>
    <property type="match status" value="1"/>
</dbReference>
<dbReference type="OrthoDB" id="9815205at2"/>
<dbReference type="RefSeq" id="WP_119606427.1">
    <property type="nucleotide sequence ID" value="NZ_QXFH01000063.1"/>
</dbReference>
<keyword evidence="3" id="KW-1185">Reference proteome</keyword>
<dbReference type="Gene3D" id="3.40.30.10">
    <property type="entry name" value="Glutaredoxin"/>
    <property type="match status" value="1"/>
</dbReference>
<accession>A0A3A1NAJ8</accession>
<dbReference type="InterPro" id="IPR013766">
    <property type="entry name" value="Thioredoxin_domain"/>
</dbReference>
<dbReference type="PANTHER" id="PTHR42852:SF17">
    <property type="entry name" value="THIOREDOXIN-LIKE PROTEIN HI_1115"/>
    <property type="match status" value="1"/>
</dbReference>
<dbReference type="CDD" id="cd02966">
    <property type="entry name" value="TlpA_like_family"/>
    <property type="match status" value="1"/>
</dbReference>
<dbReference type="Proteomes" id="UP000266067">
    <property type="component" value="Unassembled WGS sequence"/>
</dbReference>
<dbReference type="PANTHER" id="PTHR42852">
    <property type="entry name" value="THIOL:DISULFIDE INTERCHANGE PROTEIN DSBE"/>
    <property type="match status" value="1"/>
</dbReference>
<dbReference type="PROSITE" id="PS51352">
    <property type="entry name" value="THIOREDOXIN_2"/>
    <property type="match status" value="1"/>
</dbReference>
<dbReference type="GO" id="GO:0016209">
    <property type="term" value="F:antioxidant activity"/>
    <property type="evidence" value="ECO:0007669"/>
    <property type="project" value="InterPro"/>
</dbReference>
<dbReference type="InterPro" id="IPR000866">
    <property type="entry name" value="AhpC/TSA"/>
</dbReference>
<dbReference type="GO" id="GO:0016491">
    <property type="term" value="F:oxidoreductase activity"/>
    <property type="evidence" value="ECO:0007669"/>
    <property type="project" value="InterPro"/>
</dbReference>
<evidence type="ECO:0000313" key="3">
    <source>
        <dbReference type="Proteomes" id="UP000266067"/>
    </source>
</evidence>
<dbReference type="InterPro" id="IPR050553">
    <property type="entry name" value="Thioredoxin_ResA/DsbE_sf"/>
</dbReference>